<proteinExistence type="predicted"/>
<dbReference type="AlphaFoldDB" id="A0A9N9EUE9"/>
<feature type="region of interest" description="Disordered" evidence="1">
    <location>
        <begin position="1"/>
        <end position="22"/>
    </location>
</feature>
<reference evidence="2" key="1">
    <citation type="submission" date="2021-06" db="EMBL/GenBank/DDBJ databases">
        <authorList>
            <person name="Kallberg Y."/>
            <person name="Tangrot J."/>
            <person name="Rosling A."/>
        </authorList>
    </citation>
    <scope>NUCLEOTIDE SEQUENCE</scope>
    <source>
        <strain evidence="2">87-6 pot B 2015</strain>
    </source>
</reference>
<sequence length="103" mass="12113">MGRKFTRSYGRAGPPPTTRCPMGLAQVKHYMFRHAGSTKRFHDHAHAGATRQLTRRQNLLNTRKDENNEDEDEDMNEDMDEDENMDEDIDEDINENKDIWISF</sequence>
<feature type="compositionally biased region" description="Acidic residues" evidence="1">
    <location>
        <begin position="67"/>
        <end position="93"/>
    </location>
</feature>
<keyword evidence="3" id="KW-1185">Reference proteome</keyword>
<dbReference type="EMBL" id="CAJVPP010007929">
    <property type="protein sequence ID" value="CAG8692685.1"/>
    <property type="molecule type" value="Genomic_DNA"/>
</dbReference>
<comment type="caution">
    <text evidence="2">The sequence shown here is derived from an EMBL/GenBank/DDBJ whole genome shotgun (WGS) entry which is preliminary data.</text>
</comment>
<organism evidence="2 3">
    <name type="scientific">Funneliformis mosseae</name>
    <name type="common">Endomycorrhizal fungus</name>
    <name type="synonym">Glomus mosseae</name>
    <dbReference type="NCBI Taxonomy" id="27381"/>
    <lineage>
        <taxon>Eukaryota</taxon>
        <taxon>Fungi</taxon>
        <taxon>Fungi incertae sedis</taxon>
        <taxon>Mucoromycota</taxon>
        <taxon>Glomeromycotina</taxon>
        <taxon>Glomeromycetes</taxon>
        <taxon>Glomerales</taxon>
        <taxon>Glomeraceae</taxon>
        <taxon>Funneliformis</taxon>
    </lineage>
</organism>
<evidence type="ECO:0000313" key="3">
    <source>
        <dbReference type="Proteomes" id="UP000789375"/>
    </source>
</evidence>
<protein>
    <submittedName>
        <fullName evidence="2">16287_t:CDS:1</fullName>
    </submittedName>
</protein>
<feature type="non-terminal residue" evidence="2">
    <location>
        <position position="1"/>
    </location>
</feature>
<dbReference type="Proteomes" id="UP000789375">
    <property type="component" value="Unassembled WGS sequence"/>
</dbReference>
<evidence type="ECO:0000256" key="1">
    <source>
        <dbReference type="SAM" id="MobiDB-lite"/>
    </source>
</evidence>
<feature type="compositionally biased region" description="Basic and acidic residues" evidence="1">
    <location>
        <begin position="94"/>
        <end position="103"/>
    </location>
</feature>
<gene>
    <name evidence="2" type="ORF">FMOSSE_LOCUS13421</name>
</gene>
<name>A0A9N9EUE9_FUNMO</name>
<feature type="compositionally biased region" description="Polar residues" evidence="1">
    <location>
        <begin position="51"/>
        <end position="61"/>
    </location>
</feature>
<accession>A0A9N9EUE9</accession>
<evidence type="ECO:0000313" key="2">
    <source>
        <dbReference type="EMBL" id="CAG8692685.1"/>
    </source>
</evidence>
<feature type="region of interest" description="Disordered" evidence="1">
    <location>
        <begin position="42"/>
        <end position="103"/>
    </location>
</feature>